<dbReference type="KEGG" id="dai:Desaci_0190"/>
<gene>
    <name evidence="1" type="ordered locus">Desaci_0190</name>
</gene>
<organism evidence="1 2">
    <name type="scientific">Desulfosporosinus acidiphilus (strain DSM 22704 / JCM 16185 / SJ4)</name>
    <dbReference type="NCBI Taxonomy" id="646529"/>
    <lineage>
        <taxon>Bacteria</taxon>
        <taxon>Bacillati</taxon>
        <taxon>Bacillota</taxon>
        <taxon>Clostridia</taxon>
        <taxon>Eubacteriales</taxon>
        <taxon>Desulfitobacteriaceae</taxon>
        <taxon>Desulfosporosinus</taxon>
    </lineage>
</organism>
<dbReference type="RefSeq" id="WP_014825281.1">
    <property type="nucleotide sequence ID" value="NC_018068.1"/>
</dbReference>
<name>I4D0E2_DESAJ</name>
<evidence type="ECO:0000313" key="2">
    <source>
        <dbReference type="Proteomes" id="UP000002892"/>
    </source>
</evidence>
<keyword evidence="2" id="KW-1185">Reference proteome</keyword>
<reference evidence="1 2" key="1">
    <citation type="journal article" date="2012" name="J. Bacteriol.">
        <title>Complete genome sequences of Desulfosporosinus orientis DSM765T, Desulfosporosinus youngiae DSM17734T, Desulfosporosinus meridiei DSM13257T, and Desulfosporosinus acidiphilus DSM22704T.</title>
        <authorList>
            <person name="Pester M."/>
            <person name="Brambilla E."/>
            <person name="Alazard D."/>
            <person name="Rattei T."/>
            <person name="Weinmaier T."/>
            <person name="Han J."/>
            <person name="Lucas S."/>
            <person name="Lapidus A."/>
            <person name="Cheng J.F."/>
            <person name="Goodwin L."/>
            <person name="Pitluck S."/>
            <person name="Peters L."/>
            <person name="Ovchinnikova G."/>
            <person name="Teshima H."/>
            <person name="Detter J.C."/>
            <person name="Han C.S."/>
            <person name="Tapia R."/>
            <person name="Land M.L."/>
            <person name="Hauser L."/>
            <person name="Kyrpides N.C."/>
            <person name="Ivanova N.N."/>
            <person name="Pagani I."/>
            <person name="Huntmann M."/>
            <person name="Wei C.L."/>
            <person name="Davenport K.W."/>
            <person name="Daligault H."/>
            <person name="Chain P.S."/>
            <person name="Chen A."/>
            <person name="Mavromatis K."/>
            <person name="Markowitz V."/>
            <person name="Szeto E."/>
            <person name="Mikhailova N."/>
            <person name="Pati A."/>
            <person name="Wagner M."/>
            <person name="Woyke T."/>
            <person name="Ollivier B."/>
            <person name="Klenk H.P."/>
            <person name="Spring S."/>
            <person name="Loy A."/>
        </authorList>
    </citation>
    <scope>NUCLEOTIDE SEQUENCE [LARGE SCALE GENOMIC DNA]</scope>
    <source>
        <strain evidence="2">DSM 22704 / JCM 16185 / SJ4</strain>
    </source>
</reference>
<accession>I4D0E2</accession>
<dbReference type="EMBL" id="CP003639">
    <property type="protein sequence ID" value="AFM39266.1"/>
    <property type="molecule type" value="Genomic_DNA"/>
</dbReference>
<dbReference type="AlphaFoldDB" id="I4D0E2"/>
<protein>
    <submittedName>
        <fullName evidence="1">Uncharacterized protein</fullName>
    </submittedName>
</protein>
<dbReference type="HOGENOM" id="CLU_2035982_0_0_9"/>
<evidence type="ECO:0000313" key="1">
    <source>
        <dbReference type="EMBL" id="AFM39266.1"/>
    </source>
</evidence>
<dbReference type="InterPro" id="IPR025680">
    <property type="entry name" value="DddI"/>
</dbReference>
<dbReference type="OrthoDB" id="2081738at2"/>
<dbReference type="Proteomes" id="UP000002892">
    <property type="component" value="Chromosome"/>
</dbReference>
<sequence length="109" mass="12823">MNSKNQYKQIWLETEDEQAMCALINGDKGWLMYLRYNGDSGFSSRNPNYNGDPRAVLEYYLDNGQCDEYPLSWTLPIVEVERALDYFKKEKKPPKFITWHNDSGDNETI</sequence>
<dbReference type="eggNOG" id="ENOG5033TUS">
    <property type="taxonomic scope" value="Bacteria"/>
</dbReference>
<proteinExistence type="predicted"/>
<dbReference type="Pfam" id="PF14430">
    <property type="entry name" value="Imm1"/>
    <property type="match status" value="1"/>
</dbReference>